<dbReference type="EMBL" id="RCDC01000004">
    <property type="protein sequence ID" value="RLK57855.1"/>
    <property type="molecule type" value="Genomic_DNA"/>
</dbReference>
<protein>
    <recommendedName>
        <fullName evidence="4">Transmembrane protein</fullName>
    </recommendedName>
</protein>
<accession>A0A498CV20</accession>
<dbReference type="Proteomes" id="UP000274786">
    <property type="component" value="Unassembled WGS sequence"/>
</dbReference>
<keyword evidence="1" id="KW-1133">Transmembrane helix</keyword>
<feature type="transmembrane region" description="Helical" evidence="1">
    <location>
        <begin position="32"/>
        <end position="54"/>
    </location>
</feature>
<evidence type="ECO:0000256" key="1">
    <source>
        <dbReference type="SAM" id="Phobius"/>
    </source>
</evidence>
<gene>
    <name evidence="2" type="ORF">BCL79_2269</name>
</gene>
<evidence type="ECO:0000313" key="2">
    <source>
        <dbReference type="EMBL" id="RLK57855.1"/>
    </source>
</evidence>
<feature type="transmembrane region" description="Helical" evidence="1">
    <location>
        <begin position="109"/>
        <end position="132"/>
    </location>
</feature>
<sequence length="199" mass="21693">MSASLPPPLPSCTPHPSGDGAPGFLAPLLKSVLLVCLVTAALWAVLALIAIPLSGSEALQALLTDENLHWLPGWVHWLLTHPVLANVLLCVSSLVGVLACWGMLRRWRWAWGSFVALLAITAVLNGVVVWGVDDAFRHLLAQLPAETYSLEILQLRRDLRVLRVIWGVLMGLTAAAFAVLHGWLIVRLCAPDVRALFRR</sequence>
<comment type="caution">
    <text evidence="2">The sequence shown here is derived from an EMBL/GenBank/DDBJ whole genome shotgun (WGS) entry which is preliminary data.</text>
</comment>
<feature type="transmembrane region" description="Helical" evidence="1">
    <location>
        <begin position="74"/>
        <end position="102"/>
    </location>
</feature>
<reference evidence="2 3" key="1">
    <citation type="submission" date="2018-10" db="EMBL/GenBank/DDBJ databases">
        <title>Comparative analysis of microorganisms from saline springs in Andes Mountain Range, Colombia.</title>
        <authorList>
            <person name="Rubin E."/>
        </authorList>
    </citation>
    <scope>NUCLEOTIDE SEQUENCE [LARGE SCALE GENOMIC DNA]</scope>
    <source>
        <strain evidence="2 3">USBA GBX 843</strain>
    </source>
</reference>
<feature type="transmembrane region" description="Helical" evidence="1">
    <location>
        <begin position="164"/>
        <end position="190"/>
    </location>
</feature>
<keyword evidence="1" id="KW-0812">Transmembrane</keyword>
<evidence type="ECO:0000313" key="3">
    <source>
        <dbReference type="Proteomes" id="UP000274786"/>
    </source>
</evidence>
<name>A0A498CV20_9GAMM</name>
<organism evidence="2 3">
    <name type="scientific">Stenotrophomonas rhizophila</name>
    <dbReference type="NCBI Taxonomy" id="216778"/>
    <lineage>
        <taxon>Bacteria</taxon>
        <taxon>Pseudomonadati</taxon>
        <taxon>Pseudomonadota</taxon>
        <taxon>Gammaproteobacteria</taxon>
        <taxon>Lysobacterales</taxon>
        <taxon>Lysobacteraceae</taxon>
        <taxon>Stenotrophomonas</taxon>
    </lineage>
</organism>
<dbReference type="AlphaFoldDB" id="A0A498CV20"/>
<evidence type="ECO:0008006" key="4">
    <source>
        <dbReference type="Google" id="ProtNLM"/>
    </source>
</evidence>
<proteinExistence type="predicted"/>
<keyword evidence="1" id="KW-0472">Membrane</keyword>